<protein>
    <submittedName>
        <fullName evidence="2">Uncharacterized protein</fullName>
    </submittedName>
</protein>
<reference evidence="2 3" key="1">
    <citation type="journal article" date="2018" name="Science">
        <title>The opium poppy genome and morphinan production.</title>
        <authorList>
            <person name="Guo L."/>
            <person name="Winzer T."/>
            <person name="Yang X."/>
            <person name="Li Y."/>
            <person name="Ning Z."/>
            <person name="He Z."/>
            <person name="Teodor R."/>
            <person name="Lu Y."/>
            <person name="Bowser T.A."/>
            <person name="Graham I.A."/>
            <person name="Ye K."/>
        </authorList>
    </citation>
    <scope>NUCLEOTIDE SEQUENCE [LARGE SCALE GENOMIC DNA]</scope>
    <source>
        <strain evidence="3">cv. HN1</strain>
        <tissue evidence="2">Leaves</tissue>
    </source>
</reference>
<organism evidence="2 3">
    <name type="scientific">Papaver somniferum</name>
    <name type="common">Opium poppy</name>
    <dbReference type="NCBI Taxonomy" id="3469"/>
    <lineage>
        <taxon>Eukaryota</taxon>
        <taxon>Viridiplantae</taxon>
        <taxon>Streptophyta</taxon>
        <taxon>Embryophyta</taxon>
        <taxon>Tracheophyta</taxon>
        <taxon>Spermatophyta</taxon>
        <taxon>Magnoliopsida</taxon>
        <taxon>Ranunculales</taxon>
        <taxon>Papaveraceae</taxon>
        <taxon>Papaveroideae</taxon>
        <taxon>Papaver</taxon>
    </lineage>
</organism>
<dbReference type="Proteomes" id="UP000316621">
    <property type="component" value="Chromosome 2"/>
</dbReference>
<dbReference type="EMBL" id="CM010716">
    <property type="protein sequence ID" value="RZC49190.1"/>
    <property type="molecule type" value="Genomic_DNA"/>
</dbReference>
<feature type="compositionally biased region" description="Polar residues" evidence="1">
    <location>
        <begin position="193"/>
        <end position="210"/>
    </location>
</feature>
<feature type="region of interest" description="Disordered" evidence="1">
    <location>
        <begin position="178"/>
        <end position="220"/>
    </location>
</feature>
<dbReference type="Gramene" id="RZC49190">
    <property type="protein sequence ID" value="RZC49190"/>
    <property type="gene ID" value="C5167_017617"/>
</dbReference>
<gene>
    <name evidence="2" type="ORF">C5167_017617</name>
</gene>
<dbReference type="AlphaFoldDB" id="A0A4Y7IN13"/>
<sequence>MEEKNTDSSPNQELDKEKDFILDSLSDNISETHNNAEPGLENLNVVNEKYNEELVKELQDCLPIWVSQDQVLDLLTRSSGYVVEAVSDFYERETEYHDQVIAFRANAASAKSGTVLSQIKAPTILVPKLVSEKVSSNGSVKSSSSQEMVKKRVDVVKSVGSPMKRGSLRSTLFPKRKGSIKSTTYPQKKDSSKSTISPNKKVSAIGLQSSPKKKKGKPTSREDWRYEFIIGSHVINSDGKFITGEGSAVDQVCGNLKPRREVSSLTVEELIMSENLLWIVLSLRLLRIRGRAPFTQRGFLSSSVVYQQSVNGDYNYVTCLTQMEVHQVN</sequence>
<evidence type="ECO:0000313" key="2">
    <source>
        <dbReference type="EMBL" id="RZC49190.1"/>
    </source>
</evidence>
<keyword evidence="3" id="KW-1185">Reference proteome</keyword>
<name>A0A4Y7IN13_PAPSO</name>
<proteinExistence type="predicted"/>
<accession>A0A4Y7IN13</accession>
<evidence type="ECO:0000256" key="1">
    <source>
        <dbReference type="SAM" id="MobiDB-lite"/>
    </source>
</evidence>
<evidence type="ECO:0000313" key="3">
    <source>
        <dbReference type="Proteomes" id="UP000316621"/>
    </source>
</evidence>